<name>A0A1L9U4K8_ASPBC</name>
<reference evidence="2" key="1">
    <citation type="journal article" date="2017" name="Genome Biol.">
        <title>Comparative genomics reveals high biological diversity and specific adaptations in the industrially and medically important fungal genus Aspergillus.</title>
        <authorList>
            <person name="de Vries R.P."/>
            <person name="Riley R."/>
            <person name="Wiebenga A."/>
            <person name="Aguilar-Osorio G."/>
            <person name="Amillis S."/>
            <person name="Uchima C.A."/>
            <person name="Anderluh G."/>
            <person name="Asadollahi M."/>
            <person name="Askin M."/>
            <person name="Barry K."/>
            <person name="Battaglia E."/>
            <person name="Bayram O."/>
            <person name="Benocci T."/>
            <person name="Braus-Stromeyer S.A."/>
            <person name="Caldana C."/>
            <person name="Canovas D."/>
            <person name="Cerqueira G.C."/>
            <person name="Chen F."/>
            <person name="Chen W."/>
            <person name="Choi C."/>
            <person name="Clum A."/>
            <person name="Dos Santos R.A."/>
            <person name="Damasio A.R."/>
            <person name="Diallinas G."/>
            <person name="Emri T."/>
            <person name="Fekete E."/>
            <person name="Flipphi M."/>
            <person name="Freyberg S."/>
            <person name="Gallo A."/>
            <person name="Gournas C."/>
            <person name="Habgood R."/>
            <person name="Hainaut M."/>
            <person name="Harispe M.L."/>
            <person name="Henrissat B."/>
            <person name="Hilden K.S."/>
            <person name="Hope R."/>
            <person name="Hossain A."/>
            <person name="Karabika E."/>
            <person name="Karaffa L."/>
            <person name="Karanyi Z."/>
            <person name="Krasevec N."/>
            <person name="Kuo A."/>
            <person name="Kusch H."/>
            <person name="LaButti K."/>
            <person name="Lagendijk E.L."/>
            <person name="Lapidus A."/>
            <person name="Levasseur A."/>
            <person name="Lindquist E."/>
            <person name="Lipzen A."/>
            <person name="Logrieco A.F."/>
            <person name="MacCabe A."/>
            <person name="Maekelae M.R."/>
            <person name="Malavazi I."/>
            <person name="Melin P."/>
            <person name="Meyer V."/>
            <person name="Mielnichuk N."/>
            <person name="Miskei M."/>
            <person name="Molnar A.P."/>
            <person name="Mule G."/>
            <person name="Ngan C.Y."/>
            <person name="Orejas M."/>
            <person name="Orosz E."/>
            <person name="Ouedraogo J.P."/>
            <person name="Overkamp K.M."/>
            <person name="Park H.-S."/>
            <person name="Perrone G."/>
            <person name="Piumi F."/>
            <person name="Punt P.J."/>
            <person name="Ram A.F."/>
            <person name="Ramon A."/>
            <person name="Rauscher S."/>
            <person name="Record E."/>
            <person name="Riano-Pachon D.M."/>
            <person name="Robert V."/>
            <person name="Roehrig J."/>
            <person name="Ruller R."/>
            <person name="Salamov A."/>
            <person name="Salih N.S."/>
            <person name="Samson R.A."/>
            <person name="Sandor E."/>
            <person name="Sanguinetti M."/>
            <person name="Schuetze T."/>
            <person name="Sepcic K."/>
            <person name="Shelest E."/>
            <person name="Sherlock G."/>
            <person name="Sophianopoulou V."/>
            <person name="Squina F.M."/>
            <person name="Sun H."/>
            <person name="Susca A."/>
            <person name="Todd R.B."/>
            <person name="Tsang A."/>
            <person name="Unkles S.E."/>
            <person name="van de Wiele N."/>
            <person name="van Rossen-Uffink D."/>
            <person name="Oliveira J.V."/>
            <person name="Vesth T.C."/>
            <person name="Visser J."/>
            <person name="Yu J.-H."/>
            <person name="Zhou M."/>
            <person name="Andersen M.R."/>
            <person name="Archer D.B."/>
            <person name="Baker S.E."/>
            <person name="Benoit I."/>
            <person name="Brakhage A.A."/>
            <person name="Braus G.H."/>
            <person name="Fischer R."/>
            <person name="Frisvad J.C."/>
            <person name="Goldman G.H."/>
            <person name="Houbraken J."/>
            <person name="Oakley B."/>
            <person name="Pocsi I."/>
            <person name="Scazzocchio C."/>
            <person name="Seiboth B."/>
            <person name="vanKuyk P.A."/>
            <person name="Wortman J."/>
            <person name="Dyer P.S."/>
            <person name="Grigoriev I.V."/>
        </authorList>
    </citation>
    <scope>NUCLEOTIDE SEQUENCE [LARGE SCALE GENOMIC DNA]</scope>
    <source>
        <strain evidence="2">CBS 101740 / IMI 381727 / IBT 21946</strain>
    </source>
</reference>
<protein>
    <submittedName>
        <fullName evidence="1">Uncharacterized protein</fullName>
    </submittedName>
</protein>
<evidence type="ECO:0000313" key="2">
    <source>
        <dbReference type="Proteomes" id="UP000184499"/>
    </source>
</evidence>
<organism evidence="1 2">
    <name type="scientific">Aspergillus brasiliensis (strain CBS 101740 / IMI 381727 / IBT 21946)</name>
    <dbReference type="NCBI Taxonomy" id="767769"/>
    <lineage>
        <taxon>Eukaryota</taxon>
        <taxon>Fungi</taxon>
        <taxon>Dikarya</taxon>
        <taxon>Ascomycota</taxon>
        <taxon>Pezizomycotina</taxon>
        <taxon>Eurotiomycetes</taxon>
        <taxon>Eurotiomycetidae</taxon>
        <taxon>Eurotiales</taxon>
        <taxon>Aspergillaceae</taxon>
        <taxon>Aspergillus</taxon>
        <taxon>Aspergillus subgen. Circumdati</taxon>
    </lineage>
</organism>
<dbReference type="GeneID" id="93571430"/>
<accession>A0A1L9U4K8</accession>
<keyword evidence="2" id="KW-1185">Reference proteome</keyword>
<proteinExistence type="predicted"/>
<dbReference type="AlphaFoldDB" id="A0A1L9U4K8"/>
<dbReference type="RefSeq" id="XP_067473858.1">
    <property type="nucleotide sequence ID" value="XM_067618942.1"/>
</dbReference>
<dbReference type="EMBL" id="KV878698">
    <property type="protein sequence ID" value="OJJ66608.1"/>
    <property type="molecule type" value="Genomic_DNA"/>
</dbReference>
<feature type="non-terminal residue" evidence="1">
    <location>
        <position position="1"/>
    </location>
</feature>
<evidence type="ECO:0000313" key="1">
    <source>
        <dbReference type="EMBL" id="OJJ66608.1"/>
    </source>
</evidence>
<dbReference type="VEuPathDB" id="FungiDB:ASPBRDRAFT_137904"/>
<gene>
    <name evidence="1" type="ORF">ASPBRDRAFT_137904</name>
</gene>
<sequence length="50" mass="5430">VAGRLKDAAFLMHHPCDILASLAHSALCSRVRGLPKPISVEVPLSRVQRL</sequence>
<dbReference type="Proteomes" id="UP000184499">
    <property type="component" value="Unassembled WGS sequence"/>
</dbReference>